<name>M0DPQ3_9EURY</name>
<dbReference type="SUPFAM" id="SSF109604">
    <property type="entry name" value="HD-domain/PDEase-like"/>
    <property type="match status" value="1"/>
</dbReference>
<organism evidence="3 4">
    <name type="scientific">Halorubrum tebenquichense DSM 14210</name>
    <dbReference type="NCBI Taxonomy" id="1227485"/>
    <lineage>
        <taxon>Archaea</taxon>
        <taxon>Methanobacteriati</taxon>
        <taxon>Methanobacteriota</taxon>
        <taxon>Stenosarchaea group</taxon>
        <taxon>Halobacteria</taxon>
        <taxon>Halobacteriales</taxon>
        <taxon>Haloferacaceae</taxon>
        <taxon>Halorubrum</taxon>
    </lineage>
</organism>
<feature type="compositionally biased region" description="Acidic residues" evidence="1">
    <location>
        <begin position="1"/>
        <end position="40"/>
    </location>
</feature>
<evidence type="ECO:0000259" key="2">
    <source>
        <dbReference type="PROSITE" id="PS51831"/>
    </source>
</evidence>
<dbReference type="PANTHER" id="PTHR40517:SF1">
    <property type="entry name" value="METAL-DEPENDENT PHOSPHOHYDROLASE, HD SUPERFAMILY-RELATED"/>
    <property type="match status" value="1"/>
</dbReference>
<dbReference type="PROSITE" id="PS51831">
    <property type="entry name" value="HD"/>
    <property type="match status" value="1"/>
</dbReference>
<reference evidence="3 4" key="1">
    <citation type="journal article" date="2014" name="PLoS Genet.">
        <title>Phylogenetically driven sequencing of extremely halophilic archaea reveals strategies for static and dynamic osmo-response.</title>
        <authorList>
            <person name="Becker E.A."/>
            <person name="Seitzer P.M."/>
            <person name="Tritt A."/>
            <person name="Larsen D."/>
            <person name="Krusor M."/>
            <person name="Yao A.I."/>
            <person name="Wu D."/>
            <person name="Madern D."/>
            <person name="Eisen J.A."/>
            <person name="Darling A.E."/>
            <person name="Facciotti M.T."/>
        </authorList>
    </citation>
    <scope>NUCLEOTIDE SEQUENCE [LARGE SCALE GENOMIC DNA]</scope>
    <source>
        <strain evidence="3 4">DSM 14210</strain>
    </source>
</reference>
<dbReference type="Proteomes" id="UP000011523">
    <property type="component" value="Unassembled WGS sequence"/>
</dbReference>
<dbReference type="CDD" id="cd00077">
    <property type="entry name" value="HDc"/>
    <property type="match status" value="1"/>
</dbReference>
<sequence length="319" mass="34762">MSDPADDASDPTEDDASDLTGDDASDPTGDDAPDPTDDDAPAAREDVDADADADRHEYDPDADHAFPDDRLNEVLARIETDEEIVAYLEAQNVNPVARKGYNDHGAKHVEIVRDRALRLYDLLKSGGVEFNGARQQGLAEADEPVIVALAATLHDIGHVVHRHDHPYYSIPLAADLLDGLLPSFYDVPDRVRVKAEVLHAILCHHTEEHPLTLEAGVVRIADGLDMERGRSRVPYEEGGRGINTVSSQAIERVSLREGDETPVQVVIRMNNAAGVYQVDSLLKAKIEGSLLEDRIRTVAINTHSDGVDGNGTIVDRIEL</sequence>
<protein>
    <submittedName>
        <fullName evidence="3">Metal dependent phosphohydrolase</fullName>
    </submittedName>
</protein>
<evidence type="ECO:0000256" key="1">
    <source>
        <dbReference type="SAM" id="MobiDB-lite"/>
    </source>
</evidence>
<dbReference type="SMART" id="SM00471">
    <property type="entry name" value="HDc"/>
    <property type="match status" value="1"/>
</dbReference>
<dbReference type="EMBL" id="AOJD01000052">
    <property type="protein sequence ID" value="ELZ36672.1"/>
    <property type="molecule type" value="Genomic_DNA"/>
</dbReference>
<feature type="region of interest" description="Disordered" evidence="1">
    <location>
        <begin position="1"/>
        <end position="68"/>
    </location>
</feature>
<comment type="caution">
    <text evidence="3">The sequence shown here is derived from an EMBL/GenBank/DDBJ whole genome shotgun (WGS) entry which is preliminary data.</text>
</comment>
<keyword evidence="4" id="KW-1185">Reference proteome</keyword>
<dbReference type="PATRIC" id="fig|1227485.3.peg.1978"/>
<accession>M0DPQ3</accession>
<keyword evidence="3" id="KW-0378">Hydrolase</keyword>
<feature type="compositionally biased region" description="Basic and acidic residues" evidence="1">
    <location>
        <begin position="41"/>
        <end position="68"/>
    </location>
</feature>
<dbReference type="RefSeq" id="WP_006629696.1">
    <property type="nucleotide sequence ID" value="NZ_AOJD01000052.1"/>
</dbReference>
<dbReference type="InterPro" id="IPR006674">
    <property type="entry name" value="HD_domain"/>
</dbReference>
<evidence type="ECO:0000313" key="4">
    <source>
        <dbReference type="Proteomes" id="UP000011523"/>
    </source>
</evidence>
<evidence type="ECO:0000313" key="3">
    <source>
        <dbReference type="EMBL" id="ELZ36672.1"/>
    </source>
</evidence>
<proteinExistence type="predicted"/>
<dbReference type="InterPro" id="IPR003607">
    <property type="entry name" value="HD/PDEase_dom"/>
</dbReference>
<dbReference type="OrthoDB" id="103508at2157"/>
<gene>
    <name evidence="3" type="ORF">C472_10169</name>
</gene>
<dbReference type="PANTHER" id="PTHR40517">
    <property type="entry name" value="METAL-DEPENDENT PHOSPHOHYDROLASE, HD SUPERFAMILY-RELATED"/>
    <property type="match status" value="1"/>
</dbReference>
<feature type="domain" description="HD" evidence="2">
    <location>
        <begin position="121"/>
        <end position="227"/>
    </location>
</feature>
<dbReference type="Gene3D" id="1.10.3210.10">
    <property type="entry name" value="Hypothetical protein af1432"/>
    <property type="match status" value="1"/>
</dbReference>
<dbReference type="InterPro" id="IPR039967">
    <property type="entry name" value="MJ1020-like"/>
</dbReference>
<dbReference type="GO" id="GO:0016787">
    <property type="term" value="F:hydrolase activity"/>
    <property type="evidence" value="ECO:0007669"/>
    <property type="project" value="UniProtKB-KW"/>
</dbReference>
<dbReference type="Pfam" id="PF01966">
    <property type="entry name" value="HD"/>
    <property type="match status" value="1"/>
</dbReference>
<dbReference type="AlphaFoldDB" id="M0DPQ3"/>